<evidence type="ECO:0000256" key="4">
    <source>
        <dbReference type="ARBA" id="ARBA00022692"/>
    </source>
</evidence>
<dbReference type="PANTHER" id="PTHR23517:SF2">
    <property type="entry name" value="MULTIDRUG RESISTANCE PROTEIN MDTH"/>
    <property type="match status" value="1"/>
</dbReference>
<organism evidence="9 10">
    <name type="scientific">Mangrovihabitans endophyticus</name>
    <dbReference type="NCBI Taxonomy" id="1751298"/>
    <lineage>
        <taxon>Bacteria</taxon>
        <taxon>Bacillati</taxon>
        <taxon>Actinomycetota</taxon>
        <taxon>Actinomycetes</taxon>
        <taxon>Micromonosporales</taxon>
        <taxon>Micromonosporaceae</taxon>
        <taxon>Mangrovihabitans</taxon>
    </lineage>
</organism>
<keyword evidence="5 7" id="KW-1133">Transmembrane helix</keyword>
<evidence type="ECO:0000256" key="3">
    <source>
        <dbReference type="ARBA" id="ARBA00022475"/>
    </source>
</evidence>
<dbReference type="InterPro" id="IPR050171">
    <property type="entry name" value="MFS_Transporters"/>
</dbReference>
<feature type="transmembrane region" description="Helical" evidence="7">
    <location>
        <begin position="296"/>
        <end position="323"/>
    </location>
</feature>
<dbReference type="Proteomes" id="UP000656042">
    <property type="component" value="Unassembled WGS sequence"/>
</dbReference>
<feature type="domain" description="Major facilitator superfamily (MFS) profile" evidence="8">
    <location>
        <begin position="1"/>
        <end position="387"/>
    </location>
</feature>
<feature type="transmembrane region" description="Helical" evidence="7">
    <location>
        <begin position="236"/>
        <end position="257"/>
    </location>
</feature>
<dbReference type="GO" id="GO:0005886">
    <property type="term" value="C:plasma membrane"/>
    <property type="evidence" value="ECO:0007669"/>
    <property type="project" value="UniProtKB-SubCell"/>
</dbReference>
<sequence length="401" mass="41494">MQARYMVGMAVDATGAGMYLPLSLLYFHHVTGLPVGQVGALISSAALIGLIGNPVSGVLVDRFGARTIVVGGYLVRAVGFTAYAFVHSPAPMFLAVLLVSFGDVSFSPSIQSFIAEIVQGQARDRMLAAQRSLRNAGLGLGGLIAAGVLALDADAAYLAVVLTAAVTYLLTALIMRSIPVPPGRHAPAGAKRGYRLVARNRPFLTLTLLNIPIAFGYMVLSVSLPVYVTQHLSTPASLIGVLYAINTFGIAVLQIPVTRALARYRRTRATALGAAVFCVSFVGFALLGLLPARSAVLAGVFLATALFTLGELLHGAAASALVASAAPAETRGRHLAVYQLSWAVPTALAPAVLTALLTFSPAGMWLVLALGVTASAVTLLGVEPRLPHDAVRPAPQAVTVG</sequence>
<dbReference type="Pfam" id="PF07690">
    <property type="entry name" value="MFS_1"/>
    <property type="match status" value="1"/>
</dbReference>
<reference evidence="9" key="1">
    <citation type="journal article" date="2014" name="Int. J. Syst. Evol. Microbiol.">
        <title>Complete genome sequence of Corynebacterium casei LMG S-19264T (=DSM 44701T), isolated from a smear-ripened cheese.</title>
        <authorList>
            <consortium name="US DOE Joint Genome Institute (JGI-PGF)"/>
            <person name="Walter F."/>
            <person name="Albersmeier A."/>
            <person name="Kalinowski J."/>
            <person name="Ruckert C."/>
        </authorList>
    </citation>
    <scope>NUCLEOTIDE SEQUENCE</scope>
    <source>
        <strain evidence="9">CGMCC 4.7299</strain>
    </source>
</reference>
<dbReference type="GO" id="GO:0022857">
    <property type="term" value="F:transmembrane transporter activity"/>
    <property type="evidence" value="ECO:0007669"/>
    <property type="project" value="InterPro"/>
</dbReference>
<comment type="caution">
    <text evidence="9">The sequence shown here is derived from an EMBL/GenBank/DDBJ whole genome shotgun (WGS) entry which is preliminary data.</text>
</comment>
<comment type="subcellular location">
    <subcellularLocation>
        <location evidence="1">Cell membrane</location>
        <topology evidence="1">Multi-pass membrane protein</topology>
    </subcellularLocation>
</comment>
<dbReference type="InterPro" id="IPR011701">
    <property type="entry name" value="MFS"/>
</dbReference>
<feature type="transmembrane region" description="Helical" evidence="7">
    <location>
        <begin position="67"/>
        <end position="86"/>
    </location>
</feature>
<evidence type="ECO:0000256" key="7">
    <source>
        <dbReference type="SAM" id="Phobius"/>
    </source>
</evidence>
<evidence type="ECO:0000256" key="6">
    <source>
        <dbReference type="ARBA" id="ARBA00023136"/>
    </source>
</evidence>
<feature type="transmembrane region" description="Helical" evidence="7">
    <location>
        <begin position="39"/>
        <end position="60"/>
    </location>
</feature>
<feature type="transmembrane region" description="Helical" evidence="7">
    <location>
        <begin position="363"/>
        <end position="382"/>
    </location>
</feature>
<gene>
    <name evidence="9" type="ORF">GCM10012284_04850</name>
</gene>
<feature type="transmembrane region" description="Helical" evidence="7">
    <location>
        <begin position="135"/>
        <end position="151"/>
    </location>
</feature>
<evidence type="ECO:0000256" key="5">
    <source>
        <dbReference type="ARBA" id="ARBA00022989"/>
    </source>
</evidence>
<feature type="transmembrane region" description="Helical" evidence="7">
    <location>
        <begin position="203"/>
        <end position="224"/>
    </location>
</feature>
<keyword evidence="10" id="KW-1185">Reference proteome</keyword>
<feature type="transmembrane region" description="Helical" evidence="7">
    <location>
        <begin position="7"/>
        <end position="27"/>
    </location>
</feature>
<evidence type="ECO:0000259" key="8">
    <source>
        <dbReference type="PROSITE" id="PS50850"/>
    </source>
</evidence>
<accession>A0A8J3FLQ2</accession>
<feature type="transmembrane region" description="Helical" evidence="7">
    <location>
        <begin position="335"/>
        <end position="357"/>
    </location>
</feature>
<keyword evidence="6 7" id="KW-0472">Membrane</keyword>
<dbReference type="AlphaFoldDB" id="A0A8J3FLQ2"/>
<keyword evidence="3" id="KW-1003">Cell membrane</keyword>
<name>A0A8J3FLQ2_9ACTN</name>
<dbReference type="EMBL" id="BMMX01000001">
    <property type="protein sequence ID" value="GGK73925.1"/>
    <property type="molecule type" value="Genomic_DNA"/>
</dbReference>
<keyword evidence="2" id="KW-0813">Transport</keyword>
<evidence type="ECO:0000256" key="2">
    <source>
        <dbReference type="ARBA" id="ARBA00022448"/>
    </source>
</evidence>
<feature type="transmembrane region" description="Helical" evidence="7">
    <location>
        <begin position="157"/>
        <end position="175"/>
    </location>
</feature>
<proteinExistence type="predicted"/>
<dbReference type="InterPro" id="IPR020846">
    <property type="entry name" value="MFS_dom"/>
</dbReference>
<protein>
    <submittedName>
        <fullName evidence="9">MFS transporter</fullName>
    </submittedName>
</protein>
<evidence type="ECO:0000256" key="1">
    <source>
        <dbReference type="ARBA" id="ARBA00004651"/>
    </source>
</evidence>
<dbReference type="Gene3D" id="1.20.1250.20">
    <property type="entry name" value="MFS general substrate transporter like domains"/>
    <property type="match status" value="1"/>
</dbReference>
<evidence type="ECO:0000313" key="10">
    <source>
        <dbReference type="Proteomes" id="UP000656042"/>
    </source>
</evidence>
<dbReference type="InterPro" id="IPR036259">
    <property type="entry name" value="MFS_trans_sf"/>
</dbReference>
<dbReference type="PROSITE" id="PS50850">
    <property type="entry name" value="MFS"/>
    <property type="match status" value="1"/>
</dbReference>
<dbReference type="PANTHER" id="PTHR23517">
    <property type="entry name" value="RESISTANCE PROTEIN MDTM, PUTATIVE-RELATED-RELATED"/>
    <property type="match status" value="1"/>
</dbReference>
<feature type="transmembrane region" description="Helical" evidence="7">
    <location>
        <begin position="92"/>
        <end position="114"/>
    </location>
</feature>
<feature type="transmembrane region" description="Helical" evidence="7">
    <location>
        <begin position="269"/>
        <end position="290"/>
    </location>
</feature>
<evidence type="ECO:0000313" key="9">
    <source>
        <dbReference type="EMBL" id="GGK73925.1"/>
    </source>
</evidence>
<keyword evidence="4 7" id="KW-0812">Transmembrane</keyword>
<reference evidence="9" key="2">
    <citation type="submission" date="2020-09" db="EMBL/GenBank/DDBJ databases">
        <authorList>
            <person name="Sun Q."/>
            <person name="Zhou Y."/>
        </authorList>
    </citation>
    <scope>NUCLEOTIDE SEQUENCE</scope>
    <source>
        <strain evidence="9">CGMCC 4.7299</strain>
    </source>
</reference>
<dbReference type="SUPFAM" id="SSF103473">
    <property type="entry name" value="MFS general substrate transporter"/>
    <property type="match status" value="1"/>
</dbReference>